<dbReference type="AlphaFoldDB" id="A0A8X8WXM5"/>
<dbReference type="PANTHER" id="PTHR48470">
    <property type="entry name" value="CELL DIVISION CONTROL PROTEIN 48 C ISOFORM 1"/>
    <property type="match status" value="1"/>
</dbReference>
<accession>A0A8X8WXM5</accession>
<reference evidence="2" key="2">
    <citation type="submission" date="2020-08" db="EMBL/GenBank/DDBJ databases">
        <title>Plant Genome Project.</title>
        <authorList>
            <person name="Zhang R.-G."/>
        </authorList>
    </citation>
    <scope>NUCLEOTIDE SEQUENCE</scope>
    <source>
        <strain evidence="2">Huo1</strain>
        <tissue evidence="2">Leaf</tissue>
    </source>
</reference>
<name>A0A8X8WXM5_SALSN</name>
<dbReference type="InterPro" id="IPR055278">
    <property type="entry name" value="CDC48c"/>
</dbReference>
<dbReference type="InterPro" id="IPR003959">
    <property type="entry name" value="ATPase_AAA_core"/>
</dbReference>
<dbReference type="EMBL" id="PNBA02000013">
    <property type="protein sequence ID" value="KAG6402649.1"/>
    <property type="molecule type" value="Genomic_DNA"/>
</dbReference>
<organism evidence="2">
    <name type="scientific">Salvia splendens</name>
    <name type="common">Scarlet sage</name>
    <dbReference type="NCBI Taxonomy" id="180675"/>
    <lineage>
        <taxon>Eukaryota</taxon>
        <taxon>Viridiplantae</taxon>
        <taxon>Streptophyta</taxon>
        <taxon>Embryophyta</taxon>
        <taxon>Tracheophyta</taxon>
        <taxon>Spermatophyta</taxon>
        <taxon>Magnoliopsida</taxon>
        <taxon>eudicotyledons</taxon>
        <taxon>Gunneridae</taxon>
        <taxon>Pentapetalae</taxon>
        <taxon>asterids</taxon>
        <taxon>lamiids</taxon>
        <taxon>Lamiales</taxon>
        <taxon>Lamiaceae</taxon>
        <taxon>Nepetoideae</taxon>
        <taxon>Mentheae</taxon>
        <taxon>Salviinae</taxon>
        <taxon>Salvia</taxon>
        <taxon>Salvia subgen. Calosphace</taxon>
        <taxon>core Calosphace</taxon>
    </lineage>
</organism>
<sequence length="90" mass="9959">MHQLKLLRHFGGKPTTAILLHGPPGCGKTMLARSIGSEARVPLYETSAVVLKSRVSGILELFSREYKKAPYIVFIDALTSESESLWQCNL</sequence>
<dbReference type="Gene3D" id="3.40.50.300">
    <property type="entry name" value="P-loop containing nucleotide triphosphate hydrolases"/>
    <property type="match status" value="1"/>
</dbReference>
<reference evidence="2" key="1">
    <citation type="submission" date="2018-01" db="EMBL/GenBank/DDBJ databases">
        <authorList>
            <person name="Mao J.F."/>
        </authorList>
    </citation>
    <scope>NUCLEOTIDE SEQUENCE</scope>
    <source>
        <strain evidence="2">Huo1</strain>
        <tissue evidence="2">Leaf</tissue>
    </source>
</reference>
<proteinExistence type="predicted"/>
<dbReference type="Proteomes" id="UP000298416">
    <property type="component" value="Unassembled WGS sequence"/>
</dbReference>
<comment type="caution">
    <text evidence="2">The sequence shown here is derived from an EMBL/GenBank/DDBJ whole genome shotgun (WGS) entry which is preliminary data.</text>
</comment>
<keyword evidence="3" id="KW-1185">Reference proteome</keyword>
<evidence type="ECO:0000313" key="2">
    <source>
        <dbReference type="EMBL" id="KAG6402649.1"/>
    </source>
</evidence>
<gene>
    <name evidence="2" type="ORF">SASPL_134851</name>
</gene>
<dbReference type="GO" id="GO:0005524">
    <property type="term" value="F:ATP binding"/>
    <property type="evidence" value="ECO:0007669"/>
    <property type="project" value="InterPro"/>
</dbReference>
<dbReference type="GO" id="GO:0016887">
    <property type="term" value="F:ATP hydrolysis activity"/>
    <property type="evidence" value="ECO:0007669"/>
    <property type="project" value="InterPro"/>
</dbReference>
<evidence type="ECO:0000259" key="1">
    <source>
        <dbReference type="Pfam" id="PF00004"/>
    </source>
</evidence>
<feature type="domain" description="ATPase AAA-type core" evidence="1">
    <location>
        <begin position="18"/>
        <end position="78"/>
    </location>
</feature>
<dbReference type="Pfam" id="PF00004">
    <property type="entry name" value="AAA"/>
    <property type="match status" value="1"/>
</dbReference>
<protein>
    <recommendedName>
        <fullName evidence="1">ATPase AAA-type core domain-containing protein</fullName>
    </recommendedName>
</protein>
<dbReference type="SUPFAM" id="SSF52540">
    <property type="entry name" value="P-loop containing nucleoside triphosphate hydrolases"/>
    <property type="match status" value="1"/>
</dbReference>
<dbReference type="PANTHER" id="PTHR48470:SF1">
    <property type="entry name" value="CELL DIVISION CONTROL PROTEIN 48 C ISOFORM 1"/>
    <property type="match status" value="1"/>
</dbReference>
<dbReference type="InterPro" id="IPR027417">
    <property type="entry name" value="P-loop_NTPase"/>
</dbReference>
<evidence type="ECO:0000313" key="3">
    <source>
        <dbReference type="Proteomes" id="UP000298416"/>
    </source>
</evidence>